<dbReference type="PROSITE" id="PS51406">
    <property type="entry name" value="FIBRINOGEN_C_2"/>
    <property type="match status" value="1"/>
</dbReference>
<evidence type="ECO:0000313" key="3">
    <source>
        <dbReference type="EMBL" id="OWF41792.1"/>
    </source>
</evidence>
<dbReference type="Pfam" id="PF00147">
    <property type="entry name" value="Fibrinogen_C"/>
    <property type="match status" value="1"/>
</dbReference>
<evidence type="ECO:0000256" key="1">
    <source>
        <dbReference type="ARBA" id="ARBA00023157"/>
    </source>
</evidence>
<reference evidence="3 4" key="1">
    <citation type="journal article" date="2017" name="Nat. Ecol. Evol.">
        <title>Scallop genome provides insights into evolution of bilaterian karyotype and development.</title>
        <authorList>
            <person name="Wang S."/>
            <person name="Zhang J."/>
            <person name="Jiao W."/>
            <person name="Li J."/>
            <person name="Xun X."/>
            <person name="Sun Y."/>
            <person name="Guo X."/>
            <person name="Huan P."/>
            <person name="Dong B."/>
            <person name="Zhang L."/>
            <person name="Hu X."/>
            <person name="Sun X."/>
            <person name="Wang J."/>
            <person name="Zhao C."/>
            <person name="Wang Y."/>
            <person name="Wang D."/>
            <person name="Huang X."/>
            <person name="Wang R."/>
            <person name="Lv J."/>
            <person name="Li Y."/>
            <person name="Zhang Z."/>
            <person name="Liu B."/>
            <person name="Lu W."/>
            <person name="Hui Y."/>
            <person name="Liang J."/>
            <person name="Zhou Z."/>
            <person name="Hou R."/>
            <person name="Li X."/>
            <person name="Liu Y."/>
            <person name="Li H."/>
            <person name="Ning X."/>
            <person name="Lin Y."/>
            <person name="Zhao L."/>
            <person name="Xing Q."/>
            <person name="Dou J."/>
            <person name="Li Y."/>
            <person name="Mao J."/>
            <person name="Guo H."/>
            <person name="Dou H."/>
            <person name="Li T."/>
            <person name="Mu C."/>
            <person name="Jiang W."/>
            <person name="Fu Q."/>
            <person name="Fu X."/>
            <person name="Miao Y."/>
            <person name="Liu J."/>
            <person name="Yu Q."/>
            <person name="Li R."/>
            <person name="Liao H."/>
            <person name="Li X."/>
            <person name="Kong Y."/>
            <person name="Jiang Z."/>
            <person name="Chourrout D."/>
            <person name="Li R."/>
            <person name="Bao Z."/>
        </authorList>
    </citation>
    <scope>NUCLEOTIDE SEQUENCE [LARGE SCALE GENOMIC DNA]</scope>
    <source>
        <strain evidence="3 4">PY_sf001</strain>
    </source>
</reference>
<name>A0A210PZ92_MIZYE</name>
<dbReference type="PROSITE" id="PS00514">
    <property type="entry name" value="FIBRINOGEN_C_1"/>
    <property type="match status" value="1"/>
</dbReference>
<dbReference type="CDD" id="cd00087">
    <property type="entry name" value="FReD"/>
    <property type="match status" value="1"/>
</dbReference>
<keyword evidence="4" id="KW-1185">Reference proteome</keyword>
<dbReference type="InterPro" id="IPR036056">
    <property type="entry name" value="Fibrinogen-like_C"/>
</dbReference>
<dbReference type="InterPro" id="IPR014716">
    <property type="entry name" value="Fibrinogen_a/b/g_C_1"/>
</dbReference>
<proteinExistence type="predicted"/>
<dbReference type="InterPro" id="IPR020837">
    <property type="entry name" value="Fibrinogen_CS"/>
</dbReference>
<evidence type="ECO:0000259" key="2">
    <source>
        <dbReference type="PROSITE" id="PS51406"/>
    </source>
</evidence>
<dbReference type="SMART" id="SM00186">
    <property type="entry name" value="FBG"/>
    <property type="match status" value="1"/>
</dbReference>
<feature type="domain" description="Fibrinogen C-terminal" evidence="2">
    <location>
        <begin position="15"/>
        <end position="231"/>
    </location>
</feature>
<dbReference type="SUPFAM" id="SSF56496">
    <property type="entry name" value="Fibrinogen C-terminal domain-like"/>
    <property type="match status" value="1"/>
</dbReference>
<dbReference type="PANTHER" id="PTHR19143">
    <property type="entry name" value="FIBRINOGEN/TENASCIN/ANGIOPOEITIN"/>
    <property type="match status" value="1"/>
</dbReference>
<dbReference type="InterPro" id="IPR002181">
    <property type="entry name" value="Fibrinogen_a/b/g_C_dom"/>
</dbReference>
<dbReference type="EMBL" id="NEDP02005356">
    <property type="protein sequence ID" value="OWF41792.1"/>
    <property type="molecule type" value="Genomic_DNA"/>
</dbReference>
<comment type="caution">
    <text evidence="3">The sequence shown here is derived from an EMBL/GenBank/DDBJ whole genome shotgun (WGS) entry which is preliminary data.</text>
</comment>
<dbReference type="Gene3D" id="3.90.215.10">
    <property type="entry name" value="Gamma Fibrinogen, chain A, domain 1"/>
    <property type="match status" value="1"/>
</dbReference>
<dbReference type="OrthoDB" id="6146709at2759"/>
<dbReference type="Proteomes" id="UP000242188">
    <property type="component" value="Unassembled WGS sequence"/>
</dbReference>
<evidence type="ECO:0000313" key="4">
    <source>
        <dbReference type="Proteomes" id="UP000242188"/>
    </source>
</evidence>
<dbReference type="GO" id="GO:0005615">
    <property type="term" value="C:extracellular space"/>
    <property type="evidence" value="ECO:0007669"/>
    <property type="project" value="TreeGrafter"/>
</dbReference>
<organism evidence="3 4">
    <name type="scientific">Mizuhopecten yessoensis</name>
    <name type="common">Japanese scallop</name>
    <name type="synonym">Patinopecten yessoensis</name>
    <dbReference type="NCBI Taxonomy" id="6573"/>
    <lineage>
        <taxon>Eukaryota</taxon>
        <taxon>Metazoa</taxon>
        <taxon>Spiralia</taxon>
        <taxon>Lophotrochozoa</taxon>
        <taxon>Mollusca</taxon>
        <taxon>Bivalvia</taxon>
        <taxon>Autobranchia</taxon>
        <taxon>Pteriomorphia</taxon>
        <taxon>Pectinida</taxon>
        <taxon>Pectinoidea</taxon>
        <taxon>Pectinidae</taxon>
        <taxon>Mizuhopecten</taxon>
    </lineage>
</organism>
<dbReference type="AlphaFoldDB" id="A0A210PZ92"/>
<protein>
    <submittedName>
        <fullName evidence="3">Angiopoietin-related protein 7</fullName>
    </submittedName>
</protein>
<dbReference type="InterPro" id="IPR050373">
    <property type="entry name" value="Fibrinogen_C-term_domain"/>
</dbReference>
<keyword evidence="1" id="KW-1015">Disulfide bond</keyword>
<accession>A0A210PZ92</accession>
<sequence length="242" mass="27901">MDRFGKFLFLYGHSIESRKSWVDCYDVGLSYCSGVFTVTPVTGITFDVYCDMDTPGGPWTVIQNRYDGSVDFMRSWTEYKEGFGYLHGEFWLGMEPIRSLLELRQSLRITLESWQGDVKYADYTTFDIGSETEKYMLTLQHSNGTSDDVMWFHTAMAFSTFDRDNDNAPNSCSNLYKGAWWYNWCQRSNLNGLYVEDTGKNDAAAMTWKYFYAGRPFPPLRKCKMMVKRPPSPVTGSIFSVG</sequence>
<gene>
    <name evidence="3" type="ORF">KP79_PYT18044</name>
</gene>